<evidence type="ECO:0008006" key="3">
    <source>
        <dbReference type="Google" id="ProtNLM"/>
    </source>
</evidence>
<sequence length="261" mass="29898">MADESEEEMFIDAPANDELDSVSDSLDEEALVNLEGDTLTWLMYCRATTIHHYFNVVLRAVVRLGTKIIKPKPNYNDSPTDHRPDPFRHLYFQALMCFTFVLLGTTENVHDSRILARTIHSLEVNFSLPTTGKYYLFDSGFAYRFGYMASYKGADIIYHFQEFPPVSNSERRRFGNVRERFNFNHSSLRNTAVVVATMPVHNFLRCPGQVDGAFQAVDEVVDAVEIDLPDQPEETAADTFAPGNPNTEWDQLRDHITQMMR</sequence>
<gene>
    <name evidence="1" type="ORF">Adt_38950</name>
</gene>
<organism evidence="1 2">
    <name type="scientific">Abeliophyllum distichum</name>
    <dbReference type="NCBI Taxonomy" id="126358"/>
    <lineage>
        <taxon>Eukaryota</taxon>
        <taxon>Viridiplantae</taxon>
        <taxon>Streptophyta</taxon>
        <taxon>Embryophyta</taxon>
        <taxon>Tracheophyta</taxon>
        <taxon>Spermatophyta</taxon>
        <taxon>Magnoliopsida</taxon>
        <taxon>eudicotyledons</taxon>
        <taxon>Gunneridae</taxon>
        <taxon>Pentapetalae</taxon>
        <taxon>asterids</taxon>
        <taxon>lamiids</taxon>
        <taxon>Lamiales</taxon>
        <taxon>Oleaceae</taxon>
        <taxon>Forsythieae</taxon>
        <taxon>Abeliophyllum</taxon>
    </lineage>
</organism>
<comment type="caution">
    <text evidence="1">The sequence shown here is derived from an EMBL/GenBank/DDBJ whole genome shotgun (WGS) entry which is preliminary data.</text>
</comment>
<evidence type="ECO:0000313" key="2">
    <source>
        <dbReference type="Proteomes" id="UP001604336"/>
    </source>
</evidence>
<evidence type="ECO:0000313" key="1">
    <source>
        <dbReference type="EMBL" id="KAL2470814.1"/>
    </source>
</evidence>
<keyword evidence="2" id="KW-1185">Reference proteome</keyword>
<accession>A0ABD1Q6P9</accession>
<dbReference type="AlphaFoldDB" id="A0ABD1Q6P9"/>
<protein>
    <recommendedName>
        <fullName evidence="3">DDE Tnp4 domain-containing protein</fullName>
    </recommendedName>
</protein>
<reference evidence="2" key="1">
    <citation type="submission" date="2024-07" db="EMBL/GenBank/DDBJ databases">
        <title>Two chromosome-level genome assemblies of Korean endemic species Abeliophyllum distichum and Forsythia ovata (Oleaceae).</title>
        <authorList>
            <person name="Jang H."/>
        </authorList>
    </citation>
    <scope>NUCLEOTIDE SEQUENCE [LARGE SCALE GENOMIC DNA]</scope>
</reference>
<dbReference type="Proteomes" id="UP001604336">
    <property type="component" value="Unassembled WGS sequence"/>
</dbReference>
<proteinExistence type="predicted"/>
<name>A0ABD1Q6P9_9LAMI</name>
<dbReference type="EMBL" id="JBFOLK010000012">
    <property type="protein sequence ID" value="KAL2470814.1"/>
    <property type="molecule type" value="Genomic_DNA"/>
</dbReference>